<dbReference type="Gene3D" id="1.40.20.10">
    <property type="entry name" value="CHAD domain"/>
    <property type="match status" value="1"/>
</dbReference>
<dbReference type="PANTHER" id="PTHR39339">
    <property type="entry name" value="SLR1444 PROTEIN"/>
    <property type="match status" value="1"/>
</dbReference>
<dbReference type="EMBL" id="LAJE02000152">
    <property type="protein sequence ID" value="OEO31624.1"/>
    <property type="molecule type" value="Genomic_DNA"/>
</dbReference>
<accession>A0A1E5XSX6</accession>
<protein>
    <recommendedName>
        <fullName evidence="1">CHAD domain-containing protein</fullName>
    </recommendedName>
</protein>
<dbReference type="PROSITE" id="PS51708">
    <property type="entry name" value="CHAD"/>
    <property type="match status" value="1"/>
</dbReference>
<evidence type="ECO:0000259" key="1">
    <source>
        <dbReference type="PROSITE" id="PS51708"/>
    </source>
</evidence>
<feature type="domain" description="CHAD" evidence="1">
    <location>
        <begin position="9"/>
        <end position="271"/>
    </location>
</feature>
<dbReference type="Pfam" id="PF05235">
    <property type="entry name" value="CHAD"/>
    <property type="match status" value="1"/>
</dbReference>
<dbReference type="InterPro" id="IPR038186">
    <property type="entry name" value="CHAD_dom_sf"/>
</dbReference>
<dbReference type="PANTHER" id="PTHR39339:SF1">
    <property type="entry name" value="CHAD DOMAIN-CONTAINING PROTEIN"/>
    <property type="match status" value="1"/>
</dbReference>
<proteinExistence type="predicted"/>
<evidence type="ECO:0000313" key="3">
    <source>
        <dbReference type="Proteomes" id="UP000095463"/>
    </source>
</evidence>
<dbReference type="Proteomes" id="UP000095463">
    <property type="component" value="Unassembled WGS sequence"/>
</dbReference>
<reference evidence="2 3" key="1">
    <citation type="journal article" date="2015" name="Genome Announc.">
        <title>Genome Assemblies of Three Soil-Associated Devosia species: D. insulae, D. limi, and D. soli.</title>
        <authorList>
            <person name="Hassan Y.I."/>
            <person name="Lepp D."/>
            <person name="Zhou T."/>
        </authorList>
    </citation>
    <scope>NUCLEOTIDE SEQUENCE [LARGE SCALE GENOMIC DNA]</scope>
    <source>
        <strain evidence="2 3">DS-56</strain>
    </source>
</reference>
<dbReference type="AlphaFoldDB" id="A0A1E5XSX6"/>
<name>A0A1E5XSX6_9HYPH</name>
<comment type="caution">
    <text evidence="2">The sequence shown here is derived from an EMBL/GenBank/DDBJ whole genome shotgun (WGS) entry which is preliminary data.</text>
</comment>
<dbReference type="RefSeq" id="WP_069909219.1">
    <property type="nucleotide sequence ID" value="NZ_LAJE02000152.1"/>
</dbReference>
<keyword evidence="3" id="KW-1185">Reference proteome</keyword>
<organism evidence="2 3">
    <name type="scientific">Devosia insulae DS-56</name>
    <dbReference type="NCBI Taxonomy" id="1116389"/>
    <lineage>
        <taxon>Bacteria</taxon>
        <taxon>Pseudomonadati</taxon>
        <taxon>Pseudomonadota</taxon>
        <taxon>Alphaproteobacteria</taxon>
        <taxon>Hyphomicrobiales</taxon>
        <taxon>Devosiaceae</taxon>
        <taxon>Devosia</taxon>
    </lineage>
</organism>
<evidence type="ECO:0000313" key="2">
    <source>
        <dbReference type="EMBL" id="OEO31624.1"/>
    </source>
</evidence>
<dbReference type="InterPro" id="IPR007899">
    <property type="entry name" value="CHAD_dom"/>
</dbReference>
<dbReference type="SMART" id="SM00880">
    <property type="entry name" value="CHAD"/>
    <property type="match status" value="1"/>
</dbReference>
<gene>
    <name evidence="2" type="ORF">VW23_015450</name>
</gene>
<sequence length="291" mass="32856">MGFEWSRDDVTVGDGFLRIAREQIGKAIAGAENSQESPERRVHEARRRCKKLRALFRLVRPGFAGYATEDAFVRDASRGLAAARDMRVTQQTYIELMAWAHRPVPPLASDASGHDGEVEAVRSFADQMRELDRRSRDWRLERIDLDTLAAGLKHTYRRGRHTGREANRHRTDGAFHEWRKYSKYHWNQLGLLEGCAGEILPAAHKCAGDLADQLGLHHDLAVLQDLLRTAPAELGPDIDVGFAIDAADRRQAEIESRIASLGRQVFAEKPKALKARFSAYFDGWMSREAAE</sequence>